<dbReference type="Proteomes" id="UP001054945">
    <property type="component" value="Unassembled WGS sequence"/>
</dbReference>
<proteinExistence type="predicted"/>
<protein>
    <submittedName>
        <fullName evidence="1">Uncharacterized protein</fullName>
    </submittedName>
</protein>
<comment type="caution">
    <text evidence="1">The sequence shown here is derived from an EMBL/GenBank/DDBJ whole genome shotgun (WGS) entry which is preliminary data.</text>
</comment>
<organism evidence="1 2">
    <name type="scientific">Caerostris extrusa</name>
    <name type="common">Bark spider</name>
    <name type="synonym">Caerostris bankana</name>
    <dbReference type="NCBI Taxonomy" id="172846"/>
    <lineage>
        <taxon>Eukaryota</taxon>
        <taxon>Metazoa</taxon>
        <taxon>Ecdysozoa</taxon>
        <taxon>Arthropoda</taxon>
        <taxon>Chelicerata</taxon>
        <taxon>Arachnida</taxon>
        <taxon>Araneae</taxon>
        <taxon>Araneomorphae</taxon>
        <taxon>Entelegynae</taxon>
        <taxon>Araneoidea</taxon>
        <taxon>Araneidae</taxon>
        <taxon>Caerostris</taxon>
    </lineage>
</organism>
<sequence length="69" mass="7948">MSECPLRFHLRGDRSVHFYTTRLPITPYHLPPFIAPGRSLGTTFPEKLRMEDEHDGQQARAIATTLNVR</sequence>
<evidence type="ECO:0000313" key="1">
    <source>
        <dbReference type="EMBL" id="GIY91214.1"/>
    </source>
</evidence>
<dbReference type="EMBL" id="BPLR01017389">
    <property type="protein sequence ID" value="GIY91214.1"/>
    <property type="molecule type" value="Genomic_DNA"/>
</dbReference>
<dbReference type="AlphaFoldDB" id="A0AAV4XB97"/>
<evidence type="ECO:0000313" key="2">
    <source>
        <dbReference type="Proteomes" id="UP001054945"/>
    </source>
</evidence>
<accession>A0AAV4XB97</accession>
<keyword evidence="2" id="KW-1185">Reference proteome</keyword>
<reference evidence="1 2" key="1">
    <citation type="submission" date="2021-06" db="EMBL/GenBank/DDBJ databases">
        <title>Caerostris extrusa draft genome.</title>
        <authorList>
            <person name="Kono N."/>
            <person name="Arakawa K."/>
        </authorList>
    </citation>
    <scope>NUCLEOTIDE SEQUENCE [LARGE SCALE GENOMIC DNA]</scope>
</reference>
<gene>
    <name evidence="1" type="ORF">CEXT_472881</name>
</gene>
<name>A0AAV4XB97_CAEEX</name>